<comment type="cofactor">
    <cofactor evidence="10">
        <name>Mg(2+)</name>
        <dbReference type="ChEBI" id="CHEBI:18420"/>
    </cofactor>
    <text evidence="10">Binds 1 Mg(2+) ion per subunit. May bind a second metal ion at a regulatory site, or after substrate binding.</text>
</comment>
<dbReference type="GO" id="GO:0004523">
    <property type="term" value="F:RNA-DNA hybrid ribonuclease activity"/>
    <property type="evidence" value="ECO:0007669"/>
    <property type="project" value="UniProtKB-UniRule"/>
</dbReference>
<dbReference type="PROSITE" id="PS50879">
    <property type="entry name" value="RNASE_H_1"/>
    <property type="match status" value="1"/>
</dbReference>
<dbReference type="GO" id="GO:0003676">
    <property type="term" value="F:nucleic acid binding"/>
    <property type="evidence" value="ECO:0007669"/>
    <property type="project" value="InterPro"/>
</dbReference>
<dbReference type="STRING" id="760011.Spico_0730"/>
<dbReference type="InterPro" id="IPR022892">
    <property type="entry name" value="RNaseHI"/>
</dbReference>
<dbReference type="GO" id="GO:0043137">
    <property type="term" value="P:DNA replication, removal of RNA primer"/>
    <property type="evidence" value="ECO:0007669"/>
    <property type="project" value="TreeGrafter"/>
</dbReference>
<feature type="binding site" evidence="10">
    <location>
        <position position="72"/>
    </location>
    <ligand>
        <name>Mg(2+)</name>
        <dbReference type="ChEBI" id="CHEBI:18420"/>
        <label>1</label>
    </ligand>
</feature>
<keyword evidence="6 10" id="KW-0479">Metal-binding</keyword>
<feature type="binding site" evidence="10">
    <location>
        <position position="9"/>
    </location>
    <ligand>
        <name>Mg(2+)</name>
        <dbReference type="ChEBI" id="CHEBI:18420"/>
        <label>2</label>
    </ligand>
</feature>
<feature type="domain" description="RNase H type-1" evidence="11">
    <location>
        <begin position="1"/>
        <end position="144"/>
    </location>
</feature>
<dbReference type="HAMAP" id="MF_00042">
    <property type="entry name" value="RNase_H"/>
    <property type="match status" value="1"/>
</dbReference>
<evidence type="ECO:0000256" key="5">
    <source>
        <dbReference type="ARBA" id="ARBA00022722"/>
    </source>
</evidence>
<dbReference type="GO" id="GO:0000287">
    <property type="term" value="F:magnesium ion binding"/>
    <property type="evidence" value="ECO:0007669"/>
    <property type="project" value="UniProtKB-UniRule"/>
</dbReference>
<comment type="function">
    <text evidence="10">Endonuclease that specifically degrades the RNA of RNA-DNA hybrids.</text>
</comment>
<dbReference type="Pfam" id="PF00075">
    <property type="entry name" value="RNase_H"/>
    <property type="match status" value="1"/>
</dbReference>
<comment type="subunit">
    <text evidence="3 10">Monomer.</text>
</comment>
<evidence type="ECO:0000313" key="12">
    <source>
        <dbReference type="EMBL" id="AEC01956.1"/>
    </source>
</evidence>
<sequence>MNDLTIYTDGGCSGNPGPGGWAYLILKNGSLIAEGSGGEDLTTNNRMELNAVIESLRCAKTLSPSSITVRTDSQYVKNGITTWILAWKRNGWRTASRDPVKNKEYWLTLDELAAGLPLTWHWVKGHAGIEHNERCDAMVRTEMDKILSLKALS</sequence>
<dbReference type="HOGENOM" id="CLU_030894_6_0_12"/>
<evidence type="ECO:0000313" key="13">
    <source>
        <dbReference type="Proteomes" id="UP000007939"/>
    </source>
</evidence>
<dbReference type="Proteomes" id="UP000007939">
    <property type="component" value="Chromosome"/>
</dbReference>
<dbReference type="RefSeq" id="WP_013739352.1">
    <property type="nucleotide sequence ID" value="NC_015436.1"/>
</dbReference>
<evidence type="ECO:0000256" key="4">
    <source>
        <dbReference type="ARBA" id="ARBA00012180"/>
    </source>
</evidence>
<feature type="binding site" evidence="10">
    <location>
        <position position="48"/>
    </location>
    <ligand>
        <name>Mg(2+)</name>
        <dbReference type="ChEBI" id="CHEBI:18420"/>
        <label>1</label>
    </ligand>
</feature>
<name>F4GLI6_PARC1</name>
<reference evidence="13" key="1">
    <citation type="submission" date="2011-04" db="EMBL/GenBank/DDBJ databases">
        <title>The complete genome of Spirochaeta coccoides DSM 17374.</title>
        <authorList>
            <person name="Lucas S."/>
            <person name="Copeland A."/>
            <person name="Lapidus A."/>
            <person name="Bruce D."/>
            <person name="Goodwin L."/>
            <person name="Pitluck S."/>
            <person name="Peters L."/>
            <person name="Kyrpides N."/>
            <person name="Mavromatis K."/>
            <person name="Pagani I."/>
            <person name="Ivanova N."/>
            <person name="Ovchinnikova G."/>
            <person name="Lu M."/>
            <person name="Detter J.C."/>
            <person name="Tapia R."/>
            <person name="Han C."/>
            <person name="Land M."/>
            <person name="Hauser L."/>
            <person name="Markowitz V."/>
            <person name="Cheng J.-F."/>
            <person name="Hugenholtz P."/>
            <person name="Woyke T."/>
            <person name="Wu D."/>
            <person name="Spring S."/>
            <person name="Schroeder M."/>
            <person name="Brambilla E."/>
            <person name="Klenk H.-P."/>
            <person name="Eisen J.A."/>
        </authorList>
    </citation>
    <scope>NUCLEOTIDE SEQUENCE [LARGE SCALE GENOMIC DNA]</scope>
    <source>
        <strain evidence="13">ATCC BAA-1237 / DSM 17374 / SPN1</strain>
    </source>
</reference>
<dbReference type="NCBIfam" id="NF001236">
    <property type="entry name" value="PRK00203.1"/>
    <property type="match status" value="1"/>
</dbReference>
<feature type="binding site" evidence="10">
    <location>
        <position position="136"/>
    </location>
    <ligand>
        <name>Mg(2+)</name>
        <dbReference type="ChEBI" id="CHEBI:18420"/>
        <label>2</label>
    </ligand>
</feature>
<dbReference type="PANTHER" id="PTHR10642:SF26">
    <property type="entry name" value="RIBONUCLEASE H1"/>
    <property type="match status" value="1"/>
</dbReference>
<evidence type="ECO:0000256" key="1">
    <source>
        <dbReference type="ARBA" id="ARBA00000077"/>
    </source>
</evidence>
<evidence type="ECO:0000256" key="10">
    <source>
        <dbReference type="HAMAP-Rule" id="MF_00042"/>
    </source>
</evidence>
<dbReference type="SUPFAM" id="SSF53098">
    <property type="entry name" value="Ribonuclease H-like"/>
    <property type="match status" value="1"/>
</dbReference>
<dbReference type="AlphaFoldDB" id="F4GLI6"/>
<dbReference type="EC" id="3.1.26.4" evidence="4 10"/>
<dbReference type="eggNOG" id="COG0328">
    <property type="taxonomic scope" value="Bacteria"/>
</dbReference>
<comment type="subcellular location">
    <subcellularLocation>
        <location evidence="10">Cytoplasm</location>
    </subcellularLocation>
</comment>
<comment type="similarity">
    <text evidence="2 10">Belongs to the RNase H family.</text>
</comment>
<dbReference type="OrthoDB" id="7845843at2"/>
<dbReference type="InterPro" id="IPR012337">
    <property type="entry name" value="RNaseH-like_sf"/>
</dbReference>
<organism evidence="12 13">
    <name type="scientific">Parasphaerochaeta coccoides (strain ATCC BAA-1237 / DSM 17374 / SPN1)</name>
    <name type="common">Sphaerochaeta coccoides</name>
    <dbReference type="NCBI Taxonomy" id="760011"/>
    <lineage>
        <taxon>Bacteria</taxon>
        <taxon>Pseudomonadati</taxon>
        <taxon>Spirochaetota</taxon>
        <taxon>Spirochaetia</taxon>
        <taxon>Spirochaetales</taxon>
        <taxon>Sphaerochaetaceae</taxon>
        <taxon>Parasphaerochaeta</taxon>
    </lineage>
</organism>
<keyword evidence="10" id="KW-0963">Cytoplasm</keyword>
<evidence type="ECO:0000256" key="9">
    <source>
        <dbReference type="ARBA" id="ARBA00022842"/>
    </source>
</evidence>
<dbReference type="InterPro" id="IPR036397">
    <property type="entry name" value="RNaseH_sf"/>
</dbReference>
<proteinExistence type="inferred from homology"/>
<dbReference type="EMBL" id="CP002659">
    <property type="protein sequence ID" value="AEC01956.1"/>
    <property type="molecule type" value="Genomic_DNA"/>
</dbReference>
<protein>
    <recommendedName>
        <fullName evidence="4 10">Ribonuclease H</fullName>
        <shortName evidence="10">RNase H</shortName>
        <ecNumber evidence="4 10">3.1.26.4</ecNumber>
    </recommendedName>
</protein>
<dbReference type="Gene3D" id="3.30.420.10">
    <property type="entry name" value="Ribonuclease H-like superfamily/Ribonuclease H"/>
    <property type="match status" value="1"/>
</dbReference>
<evidence type="ECO:0000259" key="11">
    <source>
        <dbReference type="PROSITE" id="PS50879"/>
    </source>
</evidence>
<evidence type="ECO:0000256" key="6">
    <source>
        <dbReference type="ARBA" id="ARBA00022723"/>
    </source>
</evidence>
<dbReference type="InterPro" id="IPR050092">
    <property type="entry name" value="RNase_H"/>
</dbReference>
<evidence type="ECO:0000256" key="7">
    <source>
        <dbReference type="ARBA" id="ARBA00022759"/>
    </source>
</evidence>
<keyword evidence="9 10" id="KW-0460">Magnesium</keyword>
<keyword evidence="5 10" id="KW-0540">Nuclease</keyword>
<comment type="catalytic activity">
    <reaction evidence="1 10">
        <text>Endonucleolytic cleavage to 5'-phosphomonoester.</text>
        <dbReference type="EC" id="3.1.26.4"/>
    </reaction>
</comment>
<keyword evidence="7 10" id="KW-0255">Endonuclease</keyword>
<keyword evidence="8 10" id="KW-0378">Hydrolase</keyword>
<gene>
    <name evidence="10" type="primary">rnhA</name>
    <name evidence="12" type="ordered locus">Spico_0730</name>
</gene>
<dbReference type="InterPro" id="IPR002156">
    <property type="entry name" value="RNaseH_domain"/>
</dbReference>
<dbReference type="PANTHER" id="PTHR10642">
    <property type="entry name" value="RIBONUCLEASE H1"/>
    <property type="match status" value="1"/>
</dbReference>
<evidence type="ECO:0000256" key="8">
    <source>
        <dbReference type="ARBA" id="ARBA00022801"/>
    </source>
</evidence>
<reference evidence="12 13" key="2">
    <citation type="journal article" date="2012" name="Stand. Genomic Sci.">
        <title>Complete genome sequence of the termite hindgut bacterium Spirochaeta coccoides type strain (SPN1(T)), reclassification in the genus Sphaerochaeta as Sphaerochaeta coccoides comb. nov. and emendations of the family Spirochaetaceae and the genus Sphaerochaeta.</title>
        <authorList>
            <person name="Abt B."/>
            <person name="Han C."/>
            <person name="Scheuner C."/>
            <person name="Lu M."/>
            <person name="Lapidus A."/>
            <person name="Nolan M."/>
            <person name="Lucas S."/>
            <person name="Hammon N."/>
            <person name="Deshpande S."/>
            <person name="Cheng J.F."/>
            <person name="Tapia R."/>
            <person name="Goodwin L.A."/>
            <person name="Pitluck S."/>
            <person name="Liolios K."/>
            <person name="Pagani I."/>
            <person name="Ivanova N."/>
            <person name="Mavromatis K."/>
            <person name="Mikhailova N."/>
            <person name="Huntemann M."/>
            <person name="Pati A."/>
            <person name="Chen A."/>
            <person name="Palaniappan K."/>
            <person name="Land M."/>
            <person name="Hauser L."/>
            <person name="Brambilla E.M."/>
            <person name="Rohde M."/>
            <person name="Spring S."/>
            <person name="Gronow S."/>
            <person name="Goker M."/>
            <person name="Woyke T."/>
            <person name="Bristow J."/>
            <person name="Eisen J.A."/>
            <person name="Markowitz V."/>
            <person name="Hugenholtz P."/>
            <person name="Kyrpides N.C."/>
            <person name="Klenk H.P."/>
            <person name="Detter J.C."/>
        </authorList>
    </citation>
    <scope>NUCLEOTIDE SEQUENCE [LARGE SCALE GENOMIC DNA]</scope>
    <source>
        <strain evidence="13">ATCC BAA-1237 / DSM 17374 / SPN1</strain>
    </source>
</reference>
<keyword evidence="13" id="KW-1185">Reference proteome</keyword>
<evidence type="ECO:0000256" key="2">
    <source>
        <dbReference type="ARBA" id="ARBA00005300"/>
    </source>
</evidence>
<evidence type="ECO:0000256" key="3">
    <source>
        <dbReference type="ARBA" id="ARBA00011245"/>
    </source>
</evidence>
<dbReference type="CDD" id="cd09278">
    <property type="entry name" value="RNase_HI_prokaryote_like"/>
    <property type="match status" value="1"/>
</dbReference>
<feature type="binding site" evidence="10">
    <location>
        <position position="9"/>
    </location>
    <ligand>
        <name>Mg(2+)</name>
        <dbReference type="ChEBI" id="CHEBI:18420"/>
        <label>1</label>
    </ligand>
</feature>
<dbReference type="GO" id="GO:0005737">
    <property type="term" value="C:cytoplasm"/>
    <property type="evidence" value="ECO:0007669"/>
    <property type="project" value="UniProtKB-SubCell"/>
</dbReference>
<accession>F4GLI6</accession>
<dbReference type="KEGG" id="scc:Spico_0730"/>